<accession>A0AAN4A5H7</accession>
<feature type="region of interest" description="Disordered" evidence="5">
    <location>
        <begin position="291"/>
        <end position="343"/>
    </location>
</feature>
<evidence type="ECO:0000256" key="4">
    <source>
        <dbReference type="ARBA" id="ARBA00023163"/>
    </source>
</evidence>
<evidence type="ECO:0000256" key="1">
    <source>
        <dbReference type="ARBA" id="ARBA00009437"/>
    </source>
</evidence>
<evidence type="ECO:0000313" key="8">
    <source>
        <dbReference type="EMBL" id="ELV3683236.1"/>
    </source>
</evidence>
<gene>
    <name evidence="7" type="ORF">SGX49_000662</name>
    <name evidence="8" type="ORF">SGX49_005774</name>
</gene>
<comment type="similarity">
    <text evidence="1">Belongs to the LysR transcriptional regulatory family.</text>
</comment>
<dbReference type="InterPro" id="IPR036390">
    <property type="entry name" value="WH_DNA-bd_sf"/>
</dbReference>
<dbReference type="EMBL" id="ABOSXX010000002">
    <property type="protein sequence ID" value="ELV3678277.1"/>
    <property type="molecule type" value="Genomic_DNA"/>
</dbReference>
<dbReference type="SUPFAM" id="SSF53850">
    <property type="entry name" value="Periplasmic binding protein-like II"/>
    <property type="match status" value="1"/>
</dbReference>
<evidence type="ECO:0000259" key="6">
    <source>
        <dbReference type="PROSITE" id="PS50931"/>
    </source>
</evidence>
<dbReference type="Pfam" id="PF03466">
    <property type="entry name" value="LysR_substrate"/>
    <property type="match status" value="1"/>
</dbReference>
<evidence type="ECO:0000313" key="9">
    <source>
        <dbReference type="Proteomes" id="UP001279522"/>
    </source>
</evidence>
<protein>
    <submittedName>
        <fullName evidence="7">LysR family transcriptional regulator</fullName>
    </submittedName>
</protein>
<dbReference type="InterPro" id="IPR000847">
    <property type="entry name" value="LysR_HTH_N"/>
</dbReference>
<dbReference type="CDD" id="cd08414">
    <property type="entry name" value="PBP2_LTTR_aromatics_like"/>
    <property type="match status" value="1"/>
</dbReference>
<dbReference type="PROSITE" id="PS50931">
    <property type="entry name" value="HTH_LYSR"/>
    <property type="match status" value="1"/>
</dbReference>
<evidence type="ECO:0000256" key="5">
    <source>
        <dbReference type="SAM" id="MobiDB-lite"/>
    </source>
</evidence>
<proteinExistence type="inferred from homology"/>
<keyword evidence="2" id="KW-0805">Transcription regulation</keyword>
<comment type="caution">
    <text evidence="7">The sequence shown here is derived from an EMBL/GenBank/DDBJ whole genome shotgun (WGS) entry which is preliminary data.</text>
</comment>
<dbReference type="Pfam" id="PF00126">
    <property type="entry name" value="HTH_1"/>
    <property type="match status" value="1"/>
</dbReference>
<dbReference type="GO" id="GO:0032993">
    <property type="term" value="C:protein-DNA complex"/>
    <property type="evidence" value="ECO:0007669"/>
    <property type="project" value="TreeGrafter"/>
</dbReference>
<dbReference type="PANTHER" id="PTHR30346">
    <property type="entry name" value="TRANSCRIPTIONAL DUAL REGULATOR HCAR-RELATED"/>
    <property type="match status" value="1"/>
</dbReference>
<evidence type="ECO:0000256" key="3">
    <source>
        <dbReference type="ARBA" id="ARBA00023125"/>
    </source>
</evidence>
<dbReference type="RefSeq" id="WP_006472395.1">
    <property type="nucleotide sequence ID" value="NZ_CP017058.1"/>
</dbReference>
<dbReference type="EMBL" id="ABOSXX010000158">
    <property type="protein sequence ID" value="ELV3683236.1"/>
    <property type="molecule type" value="Genomic_DNA"/>
</dbReference>
<dbReference type="Proteomes" id="UP001279522">
    <property type="component" value="Unassembled WGS sequence"/>
</dbReference>
<dbReference type="AlphaFoldDB" id="A0AAN4A5H7"/>
<dbReference type="GO" id="GO:0003677">
    <property type="term" value="F:DNA binding"/>
    <property type="evidence" value="ECO:0007669"/>
    <property type="project" value="UniProtKB-KW"/>
</dbReference>
<keyword evidence="3" id="KW-0238">DNA-binding</keyword>
<evidence type="ECO:0000313" key="7">
    <source>
        <dbReference type="EMBL" id="ELV3678277.1"/>
    </source>
</evidence>
<dbReference type="Gene3D" id="3.40.190.10">
    <property type="entry name" value="Periplasmic binding protein-like II"/>
    <property type="match status" value="2"/>
</dbReference>
<keyword evidence="4" id="KW-0804">Transcription</keyword>
<feature type="domain" description="HTH lysR-type" evidence="6">
    <location>
        <begin position="1"/>
        <end position="58"/>
    </location>
</feature>
<sequence>MELRHLRCFLAVAEELHFARAAEKLHIEQSPLSRAIKELEEELGEQLFVRTSRSTRLTRAGKLFLDHVPRVFLAIQQARDSVKAAANGFHSQLRIALSDGITPSRLPALLALCRQEEPEVDLRFFEVPLSQQIKGLHDDLYDVGFARSDEVGEGIAALAVWNDPMMVAVPARHTLLAHKRIPLEEVLRYPLVLCDPQACEGHARQVERVLRRVDMEPLVVERVASCDLMMALVSAGFGLGLTGYAHIAASREQGVVARPLAGRSPMLTTYLLRLEGEPSDALTHFIERVQAIESPEANRPAPNIDPDPRRNPSHDKDDSAPAGRAAVGLRPIRGPEAEGHSNR</sequence>
<dbReference type="PANTHER" id="PTHR30346:SF0">
    <property type="entry name" value="HCA OPERON TRANSCRIPTIONAL ACTIVATOR HCAR"/>
    <property type="match status" value="1"/>
</dbReference>
<organism evidence="7 9">
    <name type="scientific">Citrobacter freundii</name>
    <dbReference type="NCBI Taxonomy" id="546"/>
    <lineage>
        <taxon>Bacteria</taxon>
        <taxon>Pseudomonadati</taxon>
        <taxon>Pseudomonadota</taxon>
        <taxon>Gammaproteobacteria</taxon>
        <taxon>Enterobacterales</taxon>
        <taxon>Enterobacteriaceae</taxon>
        <taxon>Citrobacter</taxon>
        <taxon>Citrobacter freundii complex</taxon>
    </lineage>
</organism>
<dbReference type="FunFam" id="1.10.10.10:FF:000001">
    <property type="entry name" value="LysR family transcriptional regulator"/>
    <property type="match status" value="1"/>
</dbReference>
<feature type="compositionally biased region" description="Basic and acidic residues" evidence="5">
    <location>
        <begin position="333"/>
        <end position="343"/>
    </location>
</feature>
<reference evidence="7" key="1">
    <citation type="submission" date="2023-05" db="EMBL/GenBank/DDBJ databases">
        <authorList>
            <consortium name="Clinical and Environmental Microbiology Branch: Whole genome sequencing antimicrobial resistance pathogens in the healthcare setting"/>
        </authorList>
    </citation>
    <scope>NUCLEOTIDE SEQUENCE</scope>
    <source>
        <strain evidence="7">2023GN-00287</strain>
    </source>
</reference>
<dbReference type="GO" id="GO:0003700">
    <property type="term" value="F:DNA-binding transcription factor activity"/>
    <property type="evidence" value="ECO:0007669"/>
    <property type="project" value="InterPro"/>
</dbReference>
<dbReference type="Gene3D" id="1.10.10.10">
    <property type="entry name" value="Winged helix-like DNA-binding domain superfamily/Winged helix DNA-binding domain"/>
    <property type="match status" value="1"/>
</dbReference>
<evidence type="ECO:0000256" key="2">
    <source>
        <dbReference type="ARBA" id="ARBA00023015"/>
    </source>
</evidence>
<feature type="compositionally biased region" description="Basic and acidic residues" evidence="5">
    <location>
        <begin position="306"/>
        <end position="319"/>
    </location>
</feature>
<dbReference type="PRINTS" id="PR00039">
    <property type="entry name" value="HTHLYSR"/>
</dbReference>
<dbReference type="SUPFAM" id="SSF46785">
    <property type="entry name" value="Winged helix' DNA-binding domain"/>
    <property type="match status" value="1"/>
</dbReference>
<dbReference type="InterPro" id="IPR005119">
    <property type="entry name" value="LysR_subst-bd"/>
</dbReference>
<dbReference type="InterPro" id="IPR036388">
    <property type="entry name" value="WH-like_DNA-bd_sf"/>
</dbReference>
<name>A0AAN4A5H7_CITFR</name>